<sequence>MNRLVKLLKQDKLKPLQSKIKKYINLIDQNQYNILQMSIFYNSFNCFQYLQSYAANQIIFQDCLYKGHQITEHTSLFIFAILSQNIFMIHQTTQQRFPSDIIPLQISFTQSQQIYNIIWQDEDFVKKEILLCPDMILLISKHSDFSAYDKIISYCQQSDIIKQHIYKLLIEFGRIFIDSQEISSLLFNKINDILEKTVLQKYDFCDQLLNIWGCQRVETKFGLLELKIIEYATMAQYKKLTEITGDGNTIDGKYALILKDINYIKHRIKLRQIIDKSSAKASELGQILRNNLKKWFSCTDIQFTIEQLHILKRNINRDKGIYNCLTLSQICVLEDNLEILKVVISSEYHLNLLMTIVTPTKFGDTIIPKGSNLLQLGVILNSKKCLPYLMQKGGEFNYINQKSAEGETIFGLSMRTKDKSSAVIDDEQFLANELKNNEITGDNILIKSLQYNNIHMLLKWEKLILRVDFTLEIMRKVMLKNKDYHAMIDLCQSEEAVRVTKRLTTQSIAFIVDNYLFNDQYWRKILTDFFDESLEDYLSFKNKEISGQLKLLQDYEYNKYSLMAEIVPLPKIIENKNYSNSTKNNNLTITFPSKINEQFLYQTYKIFNLELQSQLDFIITLSQDVVQIFDDIIFKGAMKIINNMIIEKNFNIPIKPDTRATDYENGIYNGFYPVHYVILQPQNKNLKQILEFQILAKTKSYIVISYNKTNGILLPPNTSTLQMLLICGKFTYFYVQFENVLSKLKNKKLPELTTLDQQYLEILIEPNLSGNSLLDYLLLAEFQEQFLGVYQKLQRLYYQLSDITKINIKNQLEIIIFNNRFSFIKHISDLFNIFEQKPDQLVIFAKQIIICLQQESIMNQLKQLEKSDQGKCNNLYCQAFTILILFNEIIGDDIKDKETEIYIKSVINFSQFPNYLTKFQSNFVITQVIENQADQQFLDIIVQNQFTSKLFDSIVKGDTFYVLQHYQQIGLQIDQRQTNFETIFNGFNALAYAILFSHFELVTFLFQFESNYVFSKQICIFAKDSYLVFNNNCTYLALAILAQSVQIFDYLLQQPIILQQIIDQKISYAESMTLTRLAAYCNFNHIFTIKIILQTELLYNRQFVLKYPYIPSFLFELGKNSNMKGFRLVYEFVDKYGSQGQYLDQLYYGFIQRINGYSLIDYLCQLNQEKLELLQNLSQQALLFLFKEQEIRQQVKILLSGYYFYDDDIFDDKMKLYKQFQNMQFDIPMIQQADNIVPRQMYCKISPNSNDNYDSQWITTLKYDETRIIMTKILSYDIKFEERETNLVFNIHKGFAAIHYAILFNRRDVVKLFLKDQGNLFTQYDTFLQGKENLLFLPKNSSPLHISILLELTDISNFLVSFYQFEWFDMVINSETLEKEDTSFLIEKINMPVFKLPIIKAAAIGNAYITNQYILTEIDYLVKNNQDIQIGNSLAICCKNGNLKYFKRLYKLVEQYDRKLAFSCLMRRYPSNYIENLSLIQITQRLTVYRNININYIWEMENFIQNQIGSLNYYFTKHKQIHDMDIDKYYFVPKDCLVQIFYDDFNIFNNPKIFKTDTMSNKVAFEQQYICKDEQVRKIVTEKDIMKFQLNFSNQSFISTKWLEACKFNNSTYILSSFQYAVNSVEYRPTNFKNEIFFGFSGIHYTILKDNLDIFMSLVKHEYQQKTIVDQAVFLNDVIYFIPKNTNFLQMLCILRKQNILGKVCKTYTKLCIQVQYNIYNHSILDLFALSGLFSVEIAQYLTFPAENLEIYSQASIRTGSLQFIQYIYSLKQLKYQFQRFLISEIAKDQFPPEEIQNYVHKFLSKIYDELEIYAMRHPETFEQQFISLYGQETYVQMRENFEQKTNEKLLNQPIKTKNLIQKINPAIINQNQTTQIASSWYDACFENDLEKVRILNNVRTFDKRDSNPQFNQYRGWTGLHYALLSHGYKTALYLLQFEQHYTPKFDNIVVIDGQYILIPKNTPILHLVIAFKFDRFLTFIAPKNAFKNQLNSNLFQVCVAADYFPNEHFTNFYTLSQQNLMMEIVEFGEIYAGISCYLEGIDVNIISLRVIKQIFEKLNDANGLFTKAVEFCWLNWTNPSIQNLLKTQKHINITELHSQLIQKQTHSTICDYQQVYNNNFIIENFIPQDTVEKHEFFDAVIQNNIDKVLANIQTYKQKFDTRQTSHSTITGFNALFYAIYYHNIPLIFKILPLQQTFTLPFDTILPNKFFISKGANLTQIAAISSCKYALFGAKIRPKIDFRGFNFAFFLAQKGIFCELLERGMEGISAKKHVQWVEKTRNLDLAELLVRKFSKVDIQKNLKREMENKQFQNDNISQFIKYCLTGDEVEGVKKGQFGTEKELMLWILRRGRLD</sequence>
<dbReference type="InterPro" id="IPR036770">
    <property type="entry name" value="Ankyrin_rpt-contain_sf"/>
</dbReference>
<protein>
    <recommendedName>
        <fullName evidence="3">Ankyrin repeat-containing protein</fullName>
    </recommendedName>
</protein>
<dbReference type="SUPFAM" id="SSF48403">
    <property type="entry name" value="Ankyrin repeat"/>
    <property type="match status" value="1"/>
</dbReference>
<evidence type="ECO:0000313" key="1">
    <source>
        <dbReference type="EMBL" id="KAH0570059.1"/>
    </source>
</evidence>
<evidence type="ECO:0000313" key="2">
    <source>
        <dbReference type="Proteomes" id="UP000018208"/>
    </source>
</evidence>
<dbReference type="GeneID" id="94302057"/>
<dbReference type="RefSeq" id="XP_067760832.1">
    <property type="nucleotide sequence ID" value="XM_067911810.1"/>
</dbReference>
<reference evidence="1 2" key="1">
    <citation type="journal article" date="2014" name="PLoS Genet.">
        <title>The Genome of Spironucleus salmonicida Highlights a Fish Pathogen Adapted to Fluctuating Environments.</title>
        <authorList>
            <person name="Xu F."/>
            <person name="Jerlstrom-Hultqvist J."/>
            <person name="Einarsson E."/>
            <person name="Astvaldsson A."/>
            <person name="Svard S.G."/>
            <person name="Andersson J.O."/>
        </authorList>
    </citation>
    <scope>NUCLEOTIDE SEQUENCE [LARGE SCALE GENOMIC DNA]</scope>
    <source>
        <strain evidence="1 2">ATCC 50377</strain>
    </source>
</reference>
<name>A0A9P8LKK9_9EUKA</name>
<dbReference type="Proteomes" id="UP000018208">
    <property type="component" value="Unassembled WGS sequence"/>
</dbReference>
<proteinExistence type="predicted"/>
<accession>A0A9P8LKK9</accession>
<comment type="caution">
    <text evidence="1">The sequence shown here is derived from an EMBL/GenBank/DDBJ whole genome shotgun (WGS) entry which is preliminary data.</text>
</comment>
<evidence type="ECO:0008006" key="3">
    <source>
        <dbReference type="Google" id="ProtNLM"/>
    </source>
</evidence>
<keyword evidence="2" id="KW-1185">Reference proteome</keyword>
<organism evidence="1 2">
    <name type="scientific">Spironucleus salmonicida</name>
    <dbReference type="NCBI Taxonomy" id="348837"/>
    <lineage>
        <taxon>Eukaryota</taxon>
        <taxon>Metamonada</taxon>
        <taxon>Diplomonadida</taxon>
        <taxon>Hexamitidae</taxon>
        <taxon>Hexamitinae</taxon>
        <taxon>Spironucleus</taxon>
    </lineage>
</organism>
<dbReference type="SMART" id="SM00248">
    <property type="entry name" value="ANK"/>
    <property type="match status" value="8"/>
</dbReference>
<gene>
    <name evidence="1" type="ORF">SS50377_28034</name>
</gene>
<dbReference type="InterPro" id="IPR002110">
    <property type="entry name" value="Ankyrin_rpt"/>
</dbReference>
<dbReference type="KEGG" id="ssao:94302057"/>
<dbReference type="EMBL" id="AUWU02000008">
    <property type="protein sequence ID" value="KAH0570059.1"/>
    <property type="molecule type" value="Genomic_DNA"/>
</dbReference>